<sequence>MAILRADDMRDMEDSELHEKMNDLQKELVEERGQIAVGGFAENPGRISEMRKTIARIQTVLNERN</sequence>
<gene>
    <name evidence="5" type="primary">rpmC</name>
    <name evidence="4" type="synonym">rpl29</name>
    <name evidence="5" type="ORF">SVXNc_0876</name>
</gene>
<reference evidence="5 6" key="1">
    <citation type="submission" date="2022-09" db="EMBL/GenBank/DDBJ databases">
        <title>Xylan utilization by haloarchaea-nanohaloarchaea associations.</title>
        <authorList>
            <person name="Yakimov M."/>
        </authorList>
    </citation>
    <scope>NUCLEOTIDE SEQUENCE [LARGE SCALE GENOMIC DNA]</scope>
    <source>
        <strain evidence="5 6">SVXNc</strain>
    </source>
</reference>
<proteinExistence type="inferred from homology"/>
<dbReference type="InterPro" id="IPR036049">
    <property type="entry name" value="Ribosomal_uL29_sf"/>
</dbReference>
<dbReference type="EMBL" id="CP104395">
    <property type="protein sequence ID" value="WEL19883.1"/>
    <property type="molecule type" value="Genomic_DNA"/>
</dbReference>
<dbReference type="InterPro" id="IPR050063">
    <property type="entry name" value="Ribosomal_protein_uL29"/>
</dbReference>
<evidence type="ECO:0000313" key="6">
    <source>
        <dbReference type="Proteomes" id="UP001218034"/>
    </source>
</evidence>
<comment type="similarity">
    <text evidence="1 4">Belongs to the universal ribosomal protein uL29 family.</text>
</comment>
<dbReference type="GO" id="GO:0005840">
    <property type="term" value="C:ribosome"/>
    <property type="evidence" value="ECO:0007669"/>
    <property type="project" value="UniProtKB-KW"/>
</dbReference>
<evidence type="ECO:0000256" key="4">
    <source>
        <dbReference type="HAMAP-Rule" id="MF_00374"/>
    </source>
</evidence>
<evidence type="ECO:0000256" key="1">
    <source>
        <dbReference type="ARBA" id="ARBA00009254"/>
    </source>
</evidence>
<dbReference type="RefSeq" id="WP_347721714.1">
    <property type="nucleotide sequence ID" value="NZ_CP104395.1"/>
</dbReference>
<dbReference type="Gene3D" id="1.10.287.310">
    <property type="match status" value="1"/>
</dbReference>
<dbReference type="GeneID" id="98290951"/>
<accession>A0ABY8CJ26</accession>
<dbReference type="SUPFAM" id="SSF46561">
    <property type="entry name" value="Ribosomal protein L29 (L29p)"/>
    <property type="match status" value="1"/>
</dbReference>
<dbReference type="Proteomes" id="UP001218034">
    <property type="component" value="Chromosome"/>
</dbReference>
<dbReference type="Pfam" id="PF00831">
    <property type="entry name" value="Ribosomal_L29"/>
    <property type="match status" value="1"/>
</dbReference>
<dbReference type="PANTHER" id="PTHR10916">
    <property type="entry name" value="60S RIBOSOMAL PROTEIN L35/50S RIBOSOMAL PROTEIN L29"/>
    <property type="match status" value="1"/>
</dbReference>
<protein>
    <recommendedName>
        <fullName evidence="4">Large ribosomal subunit protein uL29</fullName>
    </recommendedName>
</protein>
<dbReference type="HAMAP" id="MF_00374">
    <property type="entry name" value="Ribosomal_uL29"/>
    <property type="match status" value="1"/>
</dbReference>
<dbReference type="InterPro" id="IPR001854">
    <property type="entry name" value="Ribosomal_uL29"/>
</dbReference>
<organism evidence="5 6">
    <name type="scientific">Candidatus Nanohalococcus occultus</name>
    <dbReference type="NCBI Taxonomy" id="2978047"/>
    <lineage>
        <taxon>Archaea</taxon>
        <taxon>Candidatus Nanohalarchaeota</taxon>
        <taxon>Candidatus Nanohalarchaeota incertae sedis</taxon>
        <taxon>Candidatus Nanohalococcus</taxon>
    </lineage>
</organism>
<dbReference type="NCBIfam" id="TIGR00012">
    <property type="entry name" value="L29"/>
    <property type="match status" value="1"/>
</dbReference>
<dbReference type="CDD" id="cd00427">
    <property type="entry name" value="Ribosomal_L29_HIP"/>
    <property type="match status" value="1"/>
</dbReference>
<evidence type="ECO:0000256" key="3">
    <source>
        <dbReference type="ARBA" id="ARBA00023274"/>
    </source>
</evidence>
<name>A0ABY8CJ26_9ARCH</name>
<keyword evidence="6" id="KW-1185">Reference proteome</keyword>
<dbReference type="PANTHER" id="PTHR10916:SF0">
    <property type="entry name" value="LARGE RIBOSOMAL SUBUNIT PROTEIN UL29C"/>
    <property type="match status" value="1"/>
</dbReference>
<keyword evidence="2 4" id="KW-0689">Ribosomal protein</keyword>
<evidence type="ECO:0000313" key="5">
    <source>
        <dbReference type="EMBL" id="WEL19883.1"/>
    </source>
</evidence>
<evidence type="ECO:0000256" key="2">
    <source>
        <dbReference type="ARBA" id="ARBA00022980"/>
    </source>
</evidence>
<keyword evidence="3 4" id="KW-0687">Ribonucleoprotein</keyword>